<feature type="region of interest" description="Disordered" evidence="1">
    <location>
        <begin position="111"/>
        <end position="142"/>
    </location>
</feature>
<evidence type="ECO:0000313" key="3">
    <source>
        <dbReference type="Proteomes" id="UP000655225"/>
    </source>
</evidence>
<dbReference type="OrthoDB" id="2436605at2759"/>
<evidence type="ECO:0000313" key="2">
    <source>
        <dbReference type="EMBL" id="KAF8398848.1"/>
    </source>
</evidence>
<protein>
    <submittedName>
        <fullName evidence="2">Uncharacterized protein</fullName>
    </submittedName>
</protein>
<proteinExistence type="predicted"/>
<evidence type="ECO:0000256" key="1">
    <source>
        <dbReference type="SAM" id="MobiDB-lite"/>
    </source>
</evidence>
<organism evidence="2 3">
    <name type="scientific">Tetracentron sinense</name>
    <name type="common">Spur-leaf</name>
    <dbReference type="NCBI Taxonomy" id="13715"/>
    <lineage>
        <taxon>Eukaryota</taxon>
        <taxon>Viridiplantae</taxon>
        <taxon>Streptophyta</taxon>
        <taxon>Embryophyta</taxon>
        <taxon>Tracheophyta</taxon>
        <taxon>Spermatophyta</taxon>
        <taxon>Magnoliopsida</taxon>
        <taxon>Trochodendrales</taxon>
        <taxon>Trochodendraceae</taxon>
        <taxon>Tetracentron</taxon>
    </lineage>
</organism>
<dbReference type="PANTHER" id="PTHR16039:SF1">
    <property type="entry name" value="HAUS AUGMIN-LIKE COMPLEX SUBUNIT 2"/>
    <property type="match status" value="1"/>
</dbReference>
<dbReference type="GO" id="GO:0007020">
    <property type="term" value="P:microtubule nucleation"/>
    <property type="evidence" value="ECO:0007669"/>
    <property type="project" value="TreeGrafter"/>
</dbReference>
<accession>A0A835DCZ0</accession>
<feature type="region of interest" description="Disordered" evidence="1">
    <location>
        <begin position="157"/>
        <end position="177"/>
    </location>
</feature>
<dbReference type="GO" id="GO:0051225">
    <property type="term" value="P:spindle assembly"/>
    <property type="evidence" value="ECO:0007669"/>
    <property type="project" value="InterPro"/>
</dbReference>
<dbReference type="GO" id="GO:1990498">
    <property type="term" value="C:mitotic spindle microtubule"/>
    <property type="evidence" value="ECO:0007669"/>
    <property type="project" value="TreeGrafter"/>
</dbReference>
<dbReference type="EMBL" id="JABCRI010000010">
    <property type="protein sequence ID" value="KAF8398848.1"/>
    <property type="molecule type" value="Genomic_DNA"/>
</dbReference>
<name>A0A835DCZ0_TETSI</name>
<reference evidence="2 3" key="1">
    <citation type="submission" date="2020-04" db="EMBL/GenBank/DDBJ databases">
        <title>Plant Genome Project.</title>
        <authorList>
            <person name="Zhang R.-G."/>
        </authorList>
    </citation>
    <scope>NUCLEOTIDE SEQUENCE [LARGE SCALE GENOMIC DNA]</scope>
    <source>
        <strain evidence="2">YNK0</strain>
        <tissue evidence="2">Leaf</tissue>
    </source>
</reference>
<keyword evidence="3" id="KW-1185">Reference proteome</keyword>
<sequence>MDVNDDFNVPLTPFEADNVGDDIDEYDNVEDGPRSMLCCSRTPTTRQVDDVTDKLYVKALKMLQDKGWRETYLMKEMLRPIPIALASCTQFFEAMSAMRESFATLQNLRVGQSSSSLPSTPTKDPSQLIPGDLECVTPPPWRGNDSKFNNLVIRSRMIQEMEGQEGEDASSEMSDSH</sequence>
<dbReference type="Proteomes" id="UP000655225">
    <property type="component" value="Unassembled WGS sequence"/>
</dbReference>
<dbReference type="Pfam" id="PF15003">
    <property type="entry name" value="HAUS2"/>
    <property type="match status" value="1"/>
</dbReference>
<dbReference type="InterPro" id="IPR028346">
    <property type="entry name" value="HAUS2"/>
</dbReference>
<feature type="compositionally biased region" description="Polar residues" evidence="1">
    <location>
        <begin position="111"/>
        <end position="125"/>
    </location>
</feature>
<dbReference type="AlphaFoldDB" id="A0A835DCZ0"/>
<gene>
    <name evidence="2" type="ORF">HHK36_014712</name>
</gene>
<dbReference type="PANTHER" id="PTHR16039">
    <property type="entry name" value="HAUS AUGMIN-LIKE COMPLEX SUBUNIT 2"/>
    <property type="match status" value="1"/>
</dbReference>
<dbReference type="GO" id="GO:0031023">
    <property type="term" value="P:microtubule organizing center organization"/>
    <property type="evidence" value="ECO:0007669"/>
    <property type="project" value="InterPro"/>
</dbReference>
<comment type="caution">
    <text evidence="2">The sequence shown here is derived from an EMBL/GenBank/DDBJ whole genome shotgun (WGS) entry which is preliminary data.</text>
</comment>